<keyword evidence="2" id="KW-1185">Reference proteome</keyword>
<gene>
    <name evidence="1" type="ORF">ABI_08630</name>
</gene>
<dbReference type="RefSeq" id="WP_006271602.1">
    <property type="nucleotide sequence ID" value="NZ_GL883077.1"/>
</dbReference>
<dbReference type="STRING" id="715226.ABI_08630"/>
<dbReference type="EMBL" id="GL883077">
    <property type="protein sequence ID" value="EGF92427.1"/>
    <property type="molecule type" value="Genomic_DNA"/>
</dbReference>
<evidence type="ECO:0000313" key="2">
    <source>
        <dbReference type="Proteomes" id="UP000006512"/>
    </source>
</evidence>
<name>F4QG99_9CAUL</name>
<accession>F4QG99</accession>
<evidence type="ECO:0000313" key="1">
    <source>
        <dbReference type="EMBL" id="EGF92427.1"/>
    </source>
</evidence>
<protein>
    <submittedName>
        <fullName evidence="1">Uncharacterized protein</fullName>
    </submittedName>
</protein>
<dbReference type="InterPro" id="IPR009752">
    <property type="entry name" value="Phage_Mu_GpJ"/>
</dbReference>
<organism evidence="1 2">
    <name type="scientific">Asticcacaulis biprosthecium C19</name>
    <dbReference type="NCBI Taxonomy" id="715226"/>
    <lineage>
        <taxon>Bacteria</taxon>
        <taxon>Pseudomonadati</taxon>
        <taxon>Pseudomonadota</taxon>
        <taxon>Alphaproteobacteria</taxon>
        <taxon>Caulobacterales</taxon>
        <taxon>Caulobacteraceae</taxon>
        <taxon>Asticcacaulis</taxon>
    </lineage>
</organism>
<dbReference type="AlphaFoldDB" id="F4QG99"/>
<reference evidence="2" key="1">
    <citation type="submission" date="2011-03" db="EMBL/GenBank/DDBJ databases">
        <title>Draft genome sequence of Brevundimonas diminuta.</title>
        <authorList>
            <person name="Brown P.J.B."/>
            <person name="Buechlein A."/>
            <person name="Hemmerich C."/>
            <person name="Brun Y.V."/>
        </authorList>
    </citation>
    <scope>NUCLEOTIDE SEQUENCE [LARGE SCALE GENOMIC DNA]</scope>
    <source>
        <strain evidence="2">C19</strain>
    </source>
</reference>
<dbReference type="Proteomes" id="UP000006512">
    <property type="component" value="Unassembled WGS sequence"/>
</dbReference>
<sequence>MYATASQILERAAPAELAELEKRTGVAVDLAYVETLAREAAAEIDAHLVELYELPFADPLPTTLKPATIDLVLERLFGGEGPSSYRLKAEGTRTFLRQVKTGALKLVGRTYRRKAR</sequence>
<dbReference type="Pfam" id="PF07030">
    <property type="entry name" value="Phage_Mu_Gp36"/>
    <property type="match status" value="1"/>
</dbReference>
<proteinExistence type="predicted"/>
<dbReference type="HOGENOM" id="CLU_2091745_0_0_5"/>